<dbReference type="PANTHER" id="PTHR43130">
    <property type="entry name" value="ARAC-FAMILY TRANSCRIPTIONAL REGULATOR"/>
    <property type="match status" value="1"/>
</dbReference>
<reference evidence="3 4" key="1">
    <citation type="submission" date="2020-08" db="EMBL/GenBank/DDBJ databases">
        <title>Genomic Encyclopedia of Type Strains, Phase IV (KMG-IV): sequencing the most valuable type-strain genomes for metagenomic binning, comparative biology and taxonomic classification.</title>
        <authorList>
            <person name="Goeker M."/>
        </authorList>
    </citation>
    <scope>NUCLEOTIDE SEQUENCE [LARGE SCALE GENOMIC DNA]</scope>
    <source>
        <strain evidence="3 4">DSM 17976</strain>
    </source>
</reference>
<name>A0A7W5ZPS6_9BACT</name>
<dbReference type="RefSeq" id="WP_183979125.1">
    <property type="nucleotide sequence ID" value="NZ_JACIBY010000017.1"/>
</dbReference>
<feature type="chain" id="PRO_5031184333" evidence="1">
    <location>
        <begin position="21"/>
        <end position="382"/>
    </location>
</feature>
<feature type="signal peptide" evidence="1">
    <location>
        <begin position="1"/>
        <end position="20"/>
    </location>
</feature>
<organism evidence="3 4">
    <name type="scientific">Runella defluvii</name>
    <dbReference type="NCBI Taxonomy" id="370973"/>
    <lineage>
        <taxon>Bacteria</taxon>
        <taxon>Pseudomonadati</taxon>
        <taxon>Bacteroidota</taxon>
        <taxon>Cytophagia</taxon>
        <taxon>Cytophagales</taxon>
        <taxon>Spirosomataceae</taxon>
        <taxon>Runella</taxon>
    </lineage>
</organism>
<dbReference type="CDD" id="cd03139">
    <property type="entry name" value="GATase1_PfpI_2"/>
    <property type="match status" value="1"/>
</dbReference>
<evidence type="ECO:0000313" key="3">
    <source>
        <dbReference type="EMBL" id="MBB3841447.1"/>
    </source>
</evidence>
<dbReference type="GO" id="GO:0008233">
    <property type="term" value="F:peptidase activity"/>
    <property type="evidence" value="ECO:0007669"/>
    <property type="project" value="UniProtKB-KW"/>
</dbReference>
<keyword evidence="4" id="KW-1185">Reference proteome</keyword>
<dbReference type="GO" id="GO:0006508">
    <property type="term" value="P:proteolysis"/>
    <property type="evidence" value="ECO:0007669"/>
    <property type="project" value="UniProtKB-KW"/>
</dbReference>
<dbReference type="AlphaFoldDB" id="A0A7W5ZPS6"/>
<dbReference type="InterPro" id="IPR002818">
    <property type="entry name" value="DJ-1/PfpI"/>
</dbReference>
<dbReference type="SUPFAM" id="SSF52317">
    <property type="entry name" value="Class I glutamine amidotransferase-like"/>
    <property type="match status" value="1"/>
</dbReference>
<keyword evidence="3" id="KW-0378">Hydrolase</keyword>
<dbReference type="InterPro" id="IPR029062">
    <property type="entry name" value="Class_I_gatase-like"/>
</dbReference>
<evidence type="ECO:0000256" key="1">
    <source>
        <dbReference type="SAM" id="SignalP"/>
    </source>
</evidence>
<proteinExistence type="predicted"/>
<evidence type="ECO:0000313" key="4">
    <source>
        <dbReference type="Proteomes" id="UP000541352"/>
    </source>
</evidence>
<dbReference type="EMBL" id="JACIBY010000017">
    <property type="protein sequence ID" value="MBB3841447.1"/>
    <property type="molecule type" value="Genomic_DNA"/>
</dbReference>
<protein>
    <submittedName>
        <fullName evidence="3">Putative intracellular protease/amidase</fullName>
    </submittedName>
</protein>
<feature type="domain" description="DJ-1/PfpI" evidence="2">
    <location>
        <begin position="49"/>
        <end position="210"/>
    </location>
</feature>
<keyword evidence="3" id="KW-0645">Protease</keyword>
<dbReference type="Gene3D" id="3.40.50.880">
    <property type="match status" value="1"/>
</dbReference>
<dbReference type="InterPro" id="IPR052158">
    <property type="entry name" value="INH-QAR"/>
</dbReference>
<gene>
    <name evidence="3" type="ORF">FHS57_005475</name>
</gene>
<comment type="caution">
    <text evidence="3">The sequence shown here is derived from an EMBL/GenBank/DDBJ whole genome shotgun (WGS) entry which is preliminary data.</text>
</comment>
<accession>A0A7W5ZPS6</accession>
<dbReference type="Pfam" id="PF01965">
    <property type="entry name" value="DJ-1_PfpI"/>
    <property type="match status" value="1"/>
</dbReference>
<dbReference type="PANTHER" id="PTHR43130:SF2">
    <property type="entry name" value="DJ-1_PFPI DOMAIN-CONTAINING PROTEIN"/>
    <property type="match status" value="1"/>
</dbReference>
<keyword evidence="1" id="KW-0732">Signal</keyword>
<sequence length="382" mass="42903">MKHLTIILILMYAACISAIAQTSEADSTAKRHDELMQIIMTKPKVPIKTIGVYVYDGYNTLDAIGPYQVLSELMSVNIFFVAKNKGFVKNQRGLEVKVDKSIAEVEQLDILIIPGGAKETFFQTQDQEVLDWIRKIDQKSVYTASVCTGAWILGATGLLEGKNVSSNWYRASEIMGMYGAKYQPERFVRDGKYWTSAGVTAGMDMALGMINELMGDKYTKAALLDLEYDPKPIYPDGNATKTEPIVKEMLMQMYDMGLKPLIDGEKSKKEELALEKKKQESWPELDDYHAVMAQTFHPAEEGNLKPLYANAEQLAAKASILKKSVVPAKYQKPGVKESVEALEKESVALAKMVKKKKSEDELKKAIFALHDRFHEVMEKCHH</sequence>
<dbReference type="Proteomes" id="UP000541352">
    <property type="component" value="Unassembled WGS sequence"/>
</dbReference>
<dbReference type="GO" id="GO:0006355">
    <property type="term" value="P:regulation of DNA-templated transcription"/>
    <property type="evidence" value="ECO:0007669"/>
    <property type="project" value="TreeGrafter"/>
</dbReference>
<evidence type="ECO:0000259" key="2">
    <source>
        <dbReference type="Pfam" id="PF01965"/>
    </source>
</evidence>